<name>A0A075GRJ3_9ARCH</name>
<feature type="binding site" evidence="8">
    <location>
        <begin position="174"/>
        <end position="175"/>
    </location>
    <ligand>
        <name>ATP</name>
        <dbReference type="ChEBI" id="CHEBI:30616"/>
    </ligand>
</feature>
<keyword evidence="7 8" id="KW-0460">Magnesium</keyword>
<comment type="caution">
    <text evidence="8">Lacks conserved residue(s) required for the propagation of feature annotation.</text>
</comment>
<protein>
    <recommendedName>
        <fullName evidence="8">ATP-dependent dethiobiotin synthetase BioD</fullName>
        <ecNumber evidence="8">6.3.3.3</ecNumber>
    </recommendedName>
    <alternativeName>
        <fullName evidence="8">DTB synthetase</fullName>
        <shortName evidence="8">DTBS</shortName>
    </alternativeName>
    <alternativeName>
        <fullName evidence="8">Dethiobiotin synthase</fullName>
    </alternativeName>
</protein>
<dbReference type="InterPro" id="IPR004472">
    <property type="entry name" value="DTB_synth_BioD"/>
</dbReference>
<sequence length="228" mass="24841">MKPLFITATDTDIGKTCVCAGLAHSLKKLDIDVGIMKPFACGVKQKTGFASNDLTILANAAMVDDDETIINPFFFPVPASPYTAAKNLGAKIDIAHVMECFRKLDKIHDIILVEGIGGVMTPILKDYAIIDLIKDLDANTIIVTSSKIGTVNHTVLTCNMCKNMNIPIKGLIINNFDSTGYPIPELERDLSVLTDLPVLCSLPHMKKFNLSKYSDLIQEKVDVSTLVS</sequence>
<comment type="subcellular location">
    <subcellularLocation>
        <location evidence="8">Cytoplasm</location>
    </subcellularLocation>
</comment>
<feature type="binding site" evidence="8">
    <location>
        <position position="16"/>
    </location>
    <ligand>
        <name>Mg(2+)</name>
        <dbReference type="ChEBI" id="CHEBI:18420"/>
    </ligand>
</feature>
<reference evidence="9" key="1">
    <citation type="journal article" date="2014" name="Genome Biol. Evol.">
        <title>Pangenome evidence for extensive interdomain horizontal transfer affecting lineage core and shell genes in uncultured planktonic thaumarchaeota and euryarchaeota.</title>
        <authorList>
            <person name="Deschamps P."/>
            <person name="Zivanovic Y."/>
            <person name="Moreira D."/>
            <person name="Rodriguez-Valera F."/>
            <person name="Lopez-Garcia P."/>
        </authorList>
    </citation>
    <scope>NUCLEOTIDE SEQUENCE</scope>
</reference>
<keyword evidence="6 8" id="KW-0067">ATP-binding</keyword>
<dbReference type="AlphaFoldDB" id="A0A075GRJ3"/>
<evidence type="ECO:0000256" key="8">
    <source>
        <dbReference type="HAMAP-Rule" id="MF_00336"/>
    </source>
</evidence>
<dbReference type="GO" id="GO:0042803">
    <property type="term" value="F:protein homodimerization activity"/>
    <property type="evidence" value="ECO:0007669"/>
    <property type="project" value="UniProtKB-ARBA"/>
</dbReference>
<feature type="binding site" evidence="8">
    <location>
        <position position="53"/>
    </location>
    <ligand>
        <name>Mg(2+)</name>
        <dbReference type="ChEBI" id="CHEBI:18420"/>
    </ligand>
</feature>
<comment type="subunit">
    <text evidence="8">Homodimer.</text>
</comment>
<dbReference type="PANTHER" id="PTHR43210">
    <property type="entry name" value="DETHIOBIOTIN SYNTHETASE"/>
    <property type="match status" value="1"/>
</dbReference>
<evidence type="ECO:0000256" key="7">
    <source>
        <dbReference type="ARBA" id="ARBA00022842"/>
    </source>
</evidence>
<gene>
    <name evidence="8 9" type="primary">bioD</name>
</gene>
<dbReference type="GO" id="GO:0005829">
    <property type="term" value="C:cytosol"/>
    <property type="evidence" value="ECO:0007669"/>
    <property type="project" value="TreeGrafter"/>
</dbReference>
<accession>A0A075GRJ3</accession>
<comment type="cofactor">
    <cofactor evidence="8">
        <name>Mg(2+)</name>
        <dbReference type="ChEBI" id="CHEBI:18420"/>
    </cofactor>
</comment>
<keyword evidence="5 8" id="KW-0093">Biotin biosynthesis</keyword>
<dbReference type="NCBIfam" id="TIGR00347">
    <property type="entry name" value="bioD"/>
    <property type="match status" value="1"/>
</dbReference>
<keyword evidence="2 8" id="KW-0436">Ligase</keyword>
<organism evidence="9">
    <name type="scientific">uncultured marine thaumarchaeote KM3_173_D12</name>
    <dbReference type="NCBI Taxonomy" id="1456049"/>
    <lineage>
        <taxon>Archaea</taxon>
        <taxon>Nitrososphaerota</taxon>
        <taxon>environmental samples</taxon>
    </lineage>
</organism>
<proteinExistence type="inferred from homology"/>
<keyword evidence="1 8" id="KW-0963">Cytoplasm</keyword>
<dbReference type="GO" id="GO:0009102">
    <property type="term" value="P:biotin biosynthetic process"/>
    <property type="evidence" value="ECO:0007669"/>
    <property type="project" value="UniProtKB-UniRule"/>
</dbReference>
<evidence type="ECO:0000256" key="4">
    <source>
        <dbReference type="ARBA" id="ARBA00022741"/>
    </source>
</evidence>
<evidence type="ECO:0000256" key="1">
    <source>
        <dbReference type="ARBA" id="ARBA00022490"/>
    </source>
</evidence>
<dbReference type="PANTHER" id="PTHR43210:SF5">
    <property type="entry name" value="DETHIOBIOTIN SYNTHETASE"/>
    <property type="match status" value="1"/>
</dbReference>
<keyword evidence="4 8" id="KW-0547">Nucleotide-binding</keyword>
<dbReference type="UniPathway" id="UPA00078">
    <property type="reaction ID" value="UER00161"/>
</dbReference>
<feature type="binding site" evidence="8">
    <location>
        <begin position="114"/>
        <end position="117"/>
    </location>
    <ligand>
        <name>ATP</name>
        <dbReference type="ChEBI" id="CHEBI:30616"/>
    </ligand>
</feature>
<dbReference type="GO" id="GO:0004141">
    <property type="term" value="F:dethiobiotin synthase activity"/>
    <property type="evidence" value="ECO:0007669"/>
    <property type="project" value="UniProtKB-UniRule"/>
</dbReference>
<comment type="similarity">
    <text evidence="8">Belongs to the dethiobiotin synthetase family.</text>
</comment>
<evidence type="ECO:0000256" key="5">
    <source>
        <dbReference type="ARBA" id="ARBA00022756"/>
    </source>
</evidence>
<evidence type="ECO:0000256" key="2">
    <source>
        <dbReference type="ARBA" id="ARBA00022598"/>
    </source>
</evidence>
<dbReference type="Pfam" id="PF13500">
    <property type="entry name" value="AAA_26"/>
    <property type="match status" value="1"/>
</dbReference>
<dbReference type="GO" id="GO:0005524">
    <property type="term" value="F:ATP binding"/>
    <property type="evidence" value="ECO:0007669"/>
    <property type="project" value="UniProtKB-UniRule"/>
</dbReference>
<evidence type="ECO:0000313" key="9">
    <source>
        <dbReference type="EMBL" id="AIF04333.1"/>
    </source>
</evidence>
<evidence type="ECO:0000256" key="3">
    <source>
        <dbReference type="ARBA" id="ARBA00022723"/>
    </source>
</evidence>
<dbReference type="FunFam" id="3.40.50.300:FF:000292">
    <property type="entry name" value="ATP-dependent dethiobiotin synthetase BioD"/>
    <property type="match status" value="1"/>
</dbReference>
<keyword evidence="3 8" id="KW-0479">Metal-binding</keyword>
<feature type="active site" evidence="8">
    <location>
        <position position="37"/>
    </location>
</feature>
<comment type="catalytic activity">
    <reaction evidence="8">
        <text>(7R,8S)-7,8-diammoniononanoate + CO2 + ATP = (4R,5S)-dethiobiotin + ADP + phosphate + 3 H(+)</text>
        <dbReference type="Rhea" id="RHEA:15805"/>
        <dbReference type="ChEBI" id="CHEBI:15378"/>
        <dbReference type="ChEBI" id="CHEBI:16526"/>
        <dbReference type="ChEBI" id="CHEBI:30616"/>
        <dbReference type="ChEBI" id="CHEBI:43474"/>
        <dbReference type="ChEBI" id="CHEBI:149469"/>
        <dbReference type="ChEBI" id="CHEBI:149473"/>
        <dbReference type="ChEBI" id="CHEBI:456216"/>
        <dbReference type="EC" id="6.3.3.3"/>
    </reaction>
</comment>
<dbReference type="EC" id="6.3.3.3" evidence="8"/>
<dbReference type="EMBL" id="KF900705">
    <property type="protein sequence ID" value="AIF04333.1"/>
    <property type="molecule type" value="Genomic_DNA"/>
</dbReference>
<dbReference type="GO" id="GO:0000287">
    <property type="term" value="F:magnesium ion binding"/>
    <property type="evidence" value="ECO:0007669"/>
    <property type="project" value="UniProtKB-UniRule"/>
</dbReference>
<comment type="function">
    <text evidence="8">Catalyzes a mechanistically unusual reaction, the ATP-dependent insertion of CO2 between the N7 and N8 nitrogen atoms of 7,8-diaminopelargonic acid (DAPA, also called 7,8-diammoniononanoate) to form a ureido ring.</text>
</comment>
<dbReference type="Gene3D" id="3.40.50.300">
    <property type="entry name" value="P-loop containing nucleotide triphosphate hydrolases"/>
    <property type="match status" value="1"/>
</dbReference>
<dbReference type="HAMAP" id="MF_00336">
    <property type="entry name" value="BioD"/>
    <property type="match status" value="1"/>
</dbReference>
<dbReference type="CDD" id="cd03109">
    <property type="entry name" value="DTBS"/>
    <property type="match status" value="1"/>
</dbReference>
<dbReference type="SUPFAM" id="SSF52540">
    <property type="entry name" value="P-loop containing nucleoside triphosphate hydrolases"/>
    <property type="match status" value="1"/>
</dbReference>
<dbReference type="PIRSF" id="PIRSF006755">
    <property type="entry name" value="DTB_synth"/>
    <property type="match status" value="1"/>
</dbReference>
<evidence type="ECO:0000256" key="6">
    <source>
        <dbReference type="ARBA" id="ARBA00022840"/>
    </source>
</evidence>
<feature type="binding site" evidence="8">
    <location>
        <position position="114"/>
    </location>
    <ligand>
        <name>Mg(2+)</name>
        <dbReference type="ChEBI" id="CHEBI:18420"/>
    </ligand>
</feature>
<feature type="binding site" evidence="8">
    <location>
        <position position="53"/>
    </location>
    <ligand>
        <name>ATP</name>
        <dbReference type="ChEBI" id="CHEBI:30616"/>
    </ligand>
</feature>
<dbReference type="InterPro" id="IPR027417">
    <property type="entry name" value="P-loop_NTPase"/>
</dbReference>
<comment type="pathway">
    <text evidence="8">Cofactor biosynthesis; biotin biosynthesis; biotin from 7,8-diaminononanoate: step 1/2.</text>
</comment>